<evidence type="ECO:0000256" key="9">
    <source>
        <dbReference type="ARBA" id="ARBA00022984"/>
    </source>
</evidence>
<keyword evidence="11 17" id="KW-0472">Membrane</keyword>
<keyword evidence="12 17" id="KW-0046">Antibiotic resistance</keyword>
<dbReference type="GO" id="GO:0050380">
    <property type="term" value="F:undecaprenyl-diphosphatase activity"/>
    <property type="evidence" value="ECO:0007669"/>
    <property type="project" value="UniProtKB-UniRule"/>
</dbReference>
<dbReference type="RefSeq" id="WP_073189293.1">
    <property type="nucleotide sequence ID" value="NZ_FQZG01000058.1"/>
</dbReference>
<evidence type="ECO:0000256" key="6">
    <source>
        <dbReference type="ARBA" id="ARBA00022692"/>
    </source>
</evidence>
<evidence type="ECO:0000256" key="7">
    <source>
        <dbReference type="ARBA" id="ARBA00022801"/>
    </source>
</evidence>
<dbReference type="NCBIfam" id="TIGR00753">
    <property type="entry name" value="undec_PP_bacA"/>
    <property type="match status" value="1"/>
</dbReference>
<dbReference type="STRING" id="1123357.SAMN02745244_02764"/>
<dbReference type="OrthoDB" id="9808289at2"/>
<comment type="miscellaneous">
    <text evidence="17">Bacitracin is thought to be involved in the inhibition of peptidoglycan synthesis by sequestering undecaprenyl diphosphate, thereby reducing the pool of lipid carrier available.</text>
</comment>
<feature type="transmembrane region" description="Helical" evidence="17">
    <location>
        <begin position="154"/>
        <end position="181"/>
    </location>
</feature>
<proteinExistence type="inferred from homology"/>
<feature type="transmembrane region" description="Helical" evidence="17">
    <location>
        <begin position="188"/>
        <end position="206"/>
    </location>
</feature>
<dbReference type="GO" id="GO:0009252">
    <property type="term" value="P:peptidoglycan biosynthetic process"/>
    <property type="evidence" value="ECO:0007669"/>
    <property type="project" value="UniProtKB-KW"/>
</dbReference>
<name>A0A1M6K9Q0_9ACTN</name>
<dbReference type="Proteomes" id="UP000184512">
    <property type="component" value="Unassembled WGS sequence"/>
</dbReference>
<dbReference type="AlphaFoldDB" id="A0A1M6K9Q0"/>
<comment type="similarity">
    <text evidence="2 17">Belongs to the UppP family.</text>
</comment>
<evidence type="ECO:0000256" key="2">
    <source>
        <dbReference type="ARBA" id="ARBA00010621"/>
    </source>
</evidence>
<evidence type="ECO:0000313" key="18">
    <source>
        <dbReference type="EMBL" id="SHJ55653.1"/>
    </source>
</evidence>
<evidence type="ECO:0000256" key="10">
    <source>
        <dbReference type="ARBA" id="ARBA00022989"/>
    </source>
</evidence>
<organism evidence="18 19">
    <name type="scientific">Tessaracoccus bendigoensis DSM 12906</name>
    <dbReference type="NCBI Taxonomy" id="1123357"/>
    <lineage>
        <taxon>Bacteria</taxon>
        <taxon>Bacillati</taxon>
        <taxon>Actinomycetota</taxon>
        <taxon>Actinomycetes</taxon>
        <taxon>Propionibacteriales</taxon>
        <taxon>Propionibacteriaceae</taxon>
        <taxon>Tessaracoccus</taxon>
    </lineage>
</organism>
<dbReference type="PANTHER" id="PTHR30622:SF4">
    <property type="entry name" value="UNDECAPRENYL-DIPHOSPHATASE"/>
    <property type="match status" value="1"/>
</dbReference>
<accession>A0A1M6K9Q0</accession>
<keyword evidence="19" id="KW-1185">Reference proteome</keyword>
<dbReference type="InterPro" id="IPR003824">
    <property type="entry name" value="UppP"/>
</dbReference>
<dbReference type="EC" id="3.6.1.27" evidence="3 17"/>
<evidence type="ECO:0000256" key="8">
    <source>
        <dbReference type="ARBA" id="ARBA00022960"/>
    </source>
</evidence>
<dbReference type="NCBIfam" id="NF001392">
    <property type="entry name" value="PRK00281.2-1"/>
    <property type="match status" value="1"/>
</dbReference>
<evidence type="ECO:0000256" key="5">
    <source>
        <dbReference type="ARBA" id="ARBA00022475"/>
    </source>
</evidence>
<keyword evidence="13 17" id="KW-0961">Cell wall biogenesis/degradation</keyword>
<dbReference type="GO" id="GO:0071555">
    <property type="term" value="P:cell wall organization"/>
    <property type="evidence" value="ECO:0007669"/>
    <property type="project" value="UniProtKB-KW"/>
</dbReference>
<protein>
    <recommendedName>
        <fullName evidence="4 17">Undecaprenyl-diphosphatase</fullName>
        <ecNumber evidence="3 17">3.6.1.27</ecNumber>
    </recommendedName>
    <alternativeName>
        <fullName evidence="15 17">Bacitracin resistance protein</fullName>
    </alternativeName>
    <alternativeName>
        <fullName evidence="14 17">Undecaprenyl pyrophosphate phosphatase</fullName>
    </alternativeName>
</protein>
<feature type="transmembrane region" description="Helical" evidence="17">
    <location>
        <begin position="218"/>
        <end position="241"/>
    </location>
</feature>
<evidence type="ECO:0000313" key="19">
    <source>
        <dbReference type="Proteomes" id="UP000184512"/>
    </source>
</evidence>
<dbReference type="GO" id="GO:0008360">
    <property type="term" value="P:regulation of cell shape"/>
    <property type="evidence" value="ECO:0007669"/>
    <property type="project" value="UniProtKB-KW"/>
</dbReference>
<evidence type="ECO:0000256" key="13">
    <source>
        <dbReference type="ARBA" id="ARBA00023316"/>
    </source>
</evidence>
<evidence type="ECO:0000256" key="3">
    <source>
        <dbReference type="ARBA" id="ARBA00012374"/>
    </source>
</evidence>
<dbReference type="EMBL" id="FQZG01000058">
    <property type="protein sequence ID" value="SHJ55653.1"/>
    <property type="molecule type" value="Genomic_DNA"/>
</dbReference>
<keyword evidence="8 17" id="KW-0133">Cell shape</keyword>
<keyword evidence="6 17" id="KW-0812">Transmembrane</keyword>
<keyword evidence="9 17" id="KW-0573">Peptidoglycan synthesis</keyword>
<comment type="subcellular location">
    <subcellularLocation>
        <location evidence="1 17">Cell membrane</location>
        <topology evidence="1 17">Multi-pass membrane protein</topology>
    </subcellularLocation>
</comment>
<dbReference type="Pfam" id="PF02673">
    <property type="entry name" value="BacA"/>
    <property type="match status" value="1"/>
</dbReference>
<evidence type="ECO:0000256" key="14">
    <source>
        <dbReference type="ARBA" id="ARBA00032707"/>
    </source>
</evidence>
<evidence type="ECO:0000256" key="12">
    <source>
        <dbReference type="ARBA" id="ARBA00023251"/>
    </source>
</evidence>
<evidence type="ECO:0000256" key="11">
    <source>
        <dbReference type="ARBA" id="ARBA00023136"/>
    </source>
</evidence>
<evidence type="ECO:0000256" key="16">
    <source>
        <dbReference type="ARBA" id="ARBA00047594"/>
    </source>
</evidence>
<comment type="function">
    <text evidence="17">Catalyzes the dephosphorylation of undecaprenyl diphosphate (UPP). Confers resistance to bacitracin.</text>
</comment>
<evidence type="ECO:0000256" key="1">
    <source>
        <dbReference type="ARBA" id="ARBA00004651"/>
    </source>
</evidence>
<keyword evidence="5 17" id="KW-1003">Cell membrane</keyword>
<evidence type="ECO:0000256" key="4">
    <source>
        <dbReference type="ARBA" id="ARBA00021581"/>
    </source>
</evidence>
<dbReference type="PANTHER" id="PTHR30622">
    <property type="entry name" value="UNDECAPRENYL-DIPHOSPHATASE"/>
    <property type="match status" value="1"/>
</dbReference>
<sequence length="274" mass="29338">MDWLQAIVLGIVQGLTEFLPISSSAHVSIVGQLFFEGADPGAAFTAVTQLGTETAVLVYFRKDIWRIITHWFGSFTGKVEKGDPDARMGWLVIIGSVPIVLLGLLFQDAIDTTLRNLWITVAMLAGVAVILALADRFGSRNTKELKDLSWRDGILFGLFQACALIPGVSRSGATISGGLFLGYNRPAATRYAFLLAVPAVFGSGLYKLKDIGGDASTAWGPTIVATLIAFGVGYAVIAWLLRYISTHNFNIFVVYRLVVAAVVAGLILTGVLVA</sequence>
<evidence type="ECO:0000256" key="15">
    <source>
        <dbReference type="ARBA" id="ARBA00032932"/>
    </source>
</evidence>
<dbReference type="HAMAP" id="MF_01006">
    <property type="entry name" value="Undec_diphosphatase"/>
    <property type="match status" value="1"/>
</dbReference>
<comment type="catalytic activity">
    <reaction evidence="16 17">
        <text>di-trans,octa-cis-undecaprenyl diphosphate + H2O = di-trans,octa-cis-undecaprenyl phosphate + phosphate + H(+)</text>
        <dbReference type="Rhea" id="RHEA:28094"/>
        <dbReference type="ChEBI" id="CHEBI:15377"/>
        <dbReference type="ChEBI" id="CHEBI:15378"/>
        <dbReference type="ChEBI" id="CHEBI:43474"/>
        <dbReference type="ChEBI" id="CHEBI:58405"/>
        <dbReference type="ChEBI" id="CHEBI:60392"/>
        <dbReference type="EC" id="3.6.1.27"/>
    </reaction>
</comment>
<evidence type="ECO:0000256" key="17">
    <source>
        <dbReference type="HAMAP-Rule" id="MF_01006"/>
    </source>
</evidence>
<reference evidence="19" key="1">
    <citation type="submission" date="2016-11" db="EMBL/GenBank/DDBJ databases">
        <authorList>
            <person name="Varghese N."/>
            <person name="Submissions S."/>
        </authorList>
    </citation>
    <scope>NUCLEOTIDE SEQUENCE [LARGE SCALE GENOMIC DNA]</scope>
    <source>
        <strain evidence="19">DSM 12906</strain>
    </source>
</reference>
<keyword evidence="10 17" id="KW-1133">Transmembrane helix</keyword>
<dbReference type="GO" id="GO:0005886">
    <property type="term" value="C:plasma membrane"/>
    <property type="evidence" value="ECO:0007669"/>
    <property type="project" value="UniProtKB-SubCell"/>
</dbReference>
<feature type="transmembrane region" description="Helical" evidence="17">
    <location>
        <begin position="88"/>
        <end position="105"/>
    </location>
</feature>
<keyword evidence="7 17" id="KW-0378">Hydrolase</keyword>
<feature type="transmembrane region" description="Helical" evidence="17">
    <location>
        <begin position="117"/>
        <end position="134"/>
    </location>
</feature>
<dbReference type="GO" id="GO:0046677">
    <property type="term" value="P:response to antibiotic"/>
    <property type="evidence" value="ECO:0007669"/>
    <property type="project" value="UniProtKB-UniRule"/>
</dbReference>
<gene>
    <name evidence="17" type="primary">uppP</name>
    <name evidence="18" type="ORF">SAMN02745244_02764</name>
</gene>
<feature type="transmembrane region" description="Helical" evidence="17">
    <location>
        <begin position="253"/>
        <end position="273"/>
    </location>
</feature>